<proteinExistence type="predicted"/>
<evidence type="ECO:0000313" key="2">
    <source>
        <dbReference type="Proteomes" id="UP000292702"/>
    </source>
</evidence>
<name>A0A4R0R1X1_9APHY</name>
<protein>
    <submittedName>
        <fullName evidence="1">Uncharacterized protein</fullName>
    </submittedName>
</protein>
<gene>
    <name evidence="1" type="ORF">EIP91_011339</name>
</gene>
<comment type="caution">
    <text evidence="1">The sequence shown here is derived from an EMBL/GenBank/DDBJ whole genome shotgun (WGS) entry which is preliminary data.</text>
</comment>
<accession>A0A4R0R1X1</accession>
<dbReference type="EMBL" id="RWJN01000724">
    <property type="protein sequence ID" value="TCD59836.1"/>
    <property type="molecule type" value="Genomic_DNA"/>
</dbReference>
<keyword evidence="2" id="KW-1185">Reference proteome</keyword>
<sequence>MASLWTLPSAPSPRLPFDVLEEVVGHLAIDPRFHHIRRTDQAWDPNIVENTSALKACSLACQGLLHCSRRYIFRTLHLKSAEALQRFIALQRRVLWLSGCISMLYVYGDTENQSWISALPFRLLPLLRLRRIIFNDVNLCDVHPNACKLFRLRGPRFWTFREVQYTRYSQVTQLLPANTTHLLVIDRSERCSGRGSERDFGRLSFQALAGPLNVSWTPSRRRQAFQFITSLGPPIAPRNKFKFYVCTGWRERFSVHYTAAGDLRDLFQHFVQQHRGNNITLELDLYVQDHFSRLGMIYGDSRHTLVIYIAARSLSCIATLPIVQALQQARSALFNSLQITICDENSVYHRPEVNPPLTDMEILAGRWEGIDAALARTNYPNIKHFRFECCLKPGVLPTGYSCSNELYNMDGVLSMKVVCDDPFDGFDVPNSSAQAFTYSKLPFSALERCIEYLSFELDDTERRSEAVLALKTCSVVCKALSRYCRLYICASTTLASGKELTEFVKSLRQTPGLARRITKLVLCGMTGVDQSWISVVPLRLLPLLQRLRNCTFQDVDLHLIHPSAYKVFRLYGPREWTFKNVTYSRYSQITRLLPTSTTYLCVEEPLDTLGIDAPLDPGQLSFRHIRGPLVVKWYLSWKDRESLARNLDGNALPLAGFDFYMGGWLDEHHVDVEDAAVIGCIRKVFESAVGPMSSRNADLRLEFLSKSFEKTYINMWRSKEYGTVDLKLSIVTKNLGSITTSHVAELLHHAASLVLDYFVLNLRSSSSSDSQNNSHSPNVKALVSLWECIDTALANTNYSNIRTLDFQCELDIDAVPTGYPCTNQLIRELLPSFTARVSLAPCGSFERDGRWHRCAYHGFAPYSD</sequence>
<dbReference type="AlphaFoldDB" id="A0A4R0R1X1"/>
<dbReference type="Proteomes" id="UP000292702">
    <property type="component" value="Unassembled WGS sequence"/>
</dbReference>
<organism evidence="1 2">
    <name type="scientific">Steccherinum ochraceum</name>
    <dbReference type="NCBI Taxonomy" id="92696"/>
    <lineage>
        <taxon>Eukaryota</taxon>
        <taxon>Fungi</taxon>
        <taxon>Dikarya</taxon>
        <taxon>Basidiomycota</taxon>
        <taxon>Agaricomycotina</taxon>
        <taxon>Agaricomycetes</taxon>
        <taxon>Polyporales</taxon>
        <taxon>Steccherinaceae</taxon>
        <taxon>Steccherinum</taxon>
    </lineage>
</organism>
<evidence type="ECO:0000313" key="1">
    <source>
        <dbReference type="EMBL" id="TCD59836.1"/>
    </source>
</evidence>
<reference evidence="1 2" key="1">
    <citation type="submission" date="2018-11" db="EMBL/GenBank/DDBJ databases">
        <title>Genome assembly of Steccherinum ochraceum LE-BIN_3174, the white-rot fungus of the Steccherinaceae family (The Residual Polyporoid clade, Polyporales, Basidiomycota).</title>
        <authorList>
            <person name="Fedorova T.V."/>
            <person name="Glazunova O.A."/>
            <person name="Landesman E.O."/>
            <person name="Moiseenko K.V."/>
            <person name="Psurtseva N.V."/>
            <person name="Savinova O.S."/>
            <person name="Shakhova N.V."/>
            <person name="Tyazhelova T.V."/>
            <person name="Vasina D.V."/>
        </authorList>
    </citation>
    <scope>NUCLEOTIDE SEQUENCE [LARGE SCALE GENOMIC DNA]</scope>
    <source>
        <strain evidence="1 2">LE-BIN_3174</strain>
    </source>
</reference>